<dbReference type="EMBL" id="CP000633">
    <property type="protein sequence ID" value="ACM35767.1"/>
    <property type="molecule type" value="Genomic_DNA"/>
</dbReference>
<proteinExistence type="predicted"/>
<gene>
    <name evidence="1" type="ordered locus">Avi_1078</name>
</gene>
<organism evidence="1 2">
    <name type="scientific">Allorhizobium ampelinum (strain ATCC BAA-846 / DSM 112012 / S4)</name>
    <name type="common">Agrobacterium vitis (strain S4)</name>
    <dbReference type="NCBI Taxonomy" id="311402"/>
    <lineage>
        <taxon>Bacteria</taxon>
        <taxon>Pseudomonadati</taxon>
        <taxon>Pseudomonadota</taxon>
        <taxon>Alphaproteobacteria</taxon>
        <taxon>Hyphomicrobiales</taxon>
        <taxon>Rhizobiaceae</taxon>
        <taxon>Rhizobium/Agrobacterium group</taxon>
        <taxon>Allorhizobium</taxon>
        <taxon>Allorhizobium ampelinum</taxon>
    </lineage>
</organism>
<name>B9JT54_ALLAM</name>
<dbReference type="STRING" id="311402.Avi_1078"/>
<keyword evidence="2" id="KW-1185">Reference proteome</keyword>
<evidence type="ECO:0000313" key="2">
    <source>
        <dbReference type="Proteomes" id="UP000001596"/>
    </source>
</evidence>
<evidence type="ECO:0008006" key="3">
    <source>
        <dbReference type="Google" id="ProtNLM"/>
    </source>
</evidence>
<dbReference type="eggNOG" id="ENOG503349C">
    <property type="taxonomic scope" value="Bacteria"/>
</dbReference>
<dbReference type="HOGENOM" id="CLU_100559_0_0_5"/>
<dbReference type="KEGG" id="avi:Avi_1078"/>
<dbReference type="PROSITE" id="PS51257">
    <property type="entry name" value="PROKAR_LIPOPROTEIN"/>
    <property type="match status" value="1"/>
</dbReference>
<dbReference type="AlphaFoldDB" id="B9JT54"/>
<sequence length="223" mass="22279">MRGSSASSQVNNLAQVNKSALVIVPVLAVFLAGCNTSGSGAGSSSGASGGSLFSSNATTSVSGAATAGAPAASSGAVVQAVCPKISLRDGTSFYRTYAKSGSKDPQDVVFQASLAETTRACTQSDTTLTVKVQVAGRLVAGPQGHAGSINMPIRVAVVDGDTVVSSELVPFTANLASADQPAQFLFSRDITMAANATAATQIFVGFDEGPAKTTGKPSGKKRK</sequence>
<dbReference type="Proteomes" id="UP000001596">
    <property type="component" value="Chromosome 1"/>
</dbReference>
<protein>
    <recommendedName>
        <fullName evidence="3">Lipoprotein</fullName>
    </recommendedName>
</protein>
<accession>B9JT54</accession>
<reference evidence="1 2" key="1">
    <citation type="journal article" date="2009" name="J. Bacteriol.">
        <title>Genome sequences of three Agrobacterium biovars help elucidate the evolution of multichromosome genomes in bacteria.</title>
        <authorList>
            <person name="Slater S.C."/>
            <person name="Goldman B.S."/>
            <person name="Goodner B."/>
            <person name="Setubal J.C."/>
            <person name="Farrand S.K."/>
            <person name="Nester E.W."/>
            <person name="Burr T.J."/>
            <person name="Banta L."/>
            <person name="Dickerman A.W."/>
            <person name="Paulsen I."/>
            <person name="Otten L."/>
            <person name="Suen G."/>
            <person name="Welch R."/>
            <person name="Almeida N.F."/>
            <person name="Arnold F."/>
            <person name="Burton O.T."/>
            <person name="Du Z."/>
            <person name="Ewing A."/>
            <person name="Godsy E."/>
            <person name="Heisel S."/>
            <person name="Houmiel K.L."/>
            <person name="Jhaveri J."/>
            <person name="Lu J."/>
            <person name="Miller N.M."/>
            <person name="Norton S."/>
            <person name="Chen Q."/>
            <person name="Phoolcharoen W."/>
            <person name="Ohlin V."/>
            <person name="Ondrusek D."/>
            <person name="Pride N."/>
            <person name="Stricklin S.L."/>
            <person name="Sun J."/>
            <person name="Wheeler C."/>
            <person name="Wilson L."/>
            <person name="Zhu H."/>
            <person name="Wood D.W."/>
        </authorList>
    </citation>
    <scope>NUCLEOTIDE SEQUENCE [LARGE SCALE GENOMIC DNA]</scope>
    <source>
        <strain evidence="2">S4 / ATCC BAA-846</strain>
    </source>
</reference>
<evidence type="ECO:0000313" key="1">
    <source>
        <dbReference type="EMBL" id="ACM35767.1"/>
    </source>
</evidence>